<accession>A0ABR1INM7</accession>
<sequence length="68" mass="7364">MKAGASLADILADPTAAFSYKVEDTAFNRAIGTSFFDIRASEEKRERFDKAMIGWTELSSGSSLQQGA</sequence>
<protein>
    <submittedName>
        <fullName evidence="1">Uncharacterized protein</fullName>
    </submittedName>
</protein>
<dbReference type="Gene3D" id="3.40.50.150">
    <property type="entry name" value="Vaccinia Virus protein VP39"/>
    <property type="match status" value="1"/>
</dbReference>
<name>A0ABR1INM7_9AGAR</name>
<evidence type="ECO:0000313" key="2">
    <source>
        <dbReference type="Proteomes" id="UP001498398"/>
    </source>
</evidence>
<dbReference type="InterPro" id="IPR029063">
    <property type="entry name" value="SAM-dependent_MTases_sf"/>
</dbReference>
<comment type="caution">
    <text evidence="1">The sequence shown here is derived from an EMBL/GenBank/DDBJ whole genome shotgun (WGS) entry which is preliminary data.</text>
</comment>
<dbReference type="EMBL" id="JBANRG010000102">
    <property type="protein sequence ID" value="KAK7435765.1"/>
    <property type="molecule type" value="Genomic_DNA"/>
</dbReference>
<gene>
    <name evidence="1" type="ORF">VKT23_019462</name>
</gene>
<proteinExistence type="predicted"/>
<organism evidence="1 2">
    <name type="scientific">Marasmiellus scandens</name>
    <dbReference type="NCBI Taxonomy" id="2682957"/>
    <lineage>
        <taxon>Eukaryota</taxon>
        <taxon>Fungi</taxon>
        <taxon>Dikarya</taxon>
        <taxon>Basidiomycota</taxon>
        <taxon>Agaricomycotina</taxon>
        <taxon>Agaricomycetes</taxon>
        <taxon>Agaricomycetidae</taxon>
        <taxon>Agaricales</taxon>
        <taxon>Marasmiineae</taxon>
        <taxon>Omphalotaceae</taxon>
        <taxon>Marasmiellus</taxon>
    </lineage>
</organism>
<dbReference type="Proteomes" id="UP001498398">
    <property type="component" value="Unassembled WGS sequence"/>
</dbReference>
<keyword evidence="2" id="KW-1185">Reference proteome</keyword>
<reference evidence="1 2" key="1">
    <citation type="submission" date="2024-01" db="EMBL/GenBank/DDBJ databases">
        <title>A draft genome for the cacao thread blight pathogen Marasmiellus scandens.</title>
        <authorList>
            <person name="Baruah I.K."/>
            <person name="Leung J."/>
            <person name="Bukari Y."/>
            <person name="Amoako-Attah I."/>
            <person name="Meinhardt L.W."/>
            <person name="Bailey B.A."/>
            <person name="Cohen S.P."/>
        </authorList>
    </citation>
    <scope>NUCLEOTIDE SEQUENCE [LARGE SCALE GENOMIC DNA]</scope>
    <source>
        <strain evidence="1 2">GH-19</strain>
    </source>
</reference>
<evidence type="ECO:0000313" key="1">
    <source>
        <dbReference type="EMBL" id="KAK7435765.1"/>
    </source>
</evidence>